<evidence type="ECO:0000256" key="2">
    <source>
        <dbReference type="ARBA" id="ARBA00004496"/>
    </source>
</evidence>
<dbReference type="GO" id="GO:0030865">
    <property type="term" value="P:cortical cytoskeleton organization"/>
    <property type="evidence" value="ECO:0007669"/>
    <property type="project" value="TreeGrafter"/>
</dbReference>
<evidence type="ECO:0000256" key="8">
    <source>
        <dbReference type="ARBA" id="ARBA00023242"/>
    </source>
</evidence>
<dbReference type="KEGG" id="tng:GSTEN00006357G001"/>
<dbReference type="GO" id="GO:0005737">
    <property type="term" value="C:cytoplasm"/>
    <property type="evidence" value="ECO:0007669"/>
    <property type="project" value="UniProtKB-SubCell"/>
</dbReference>
<dbReference type="GO" id="GO:0001782">
    <property type="term" value="P:B cell homeostasis"/>
    <property type="evidence" value="ECO:0007669"/>
    <property type="project" value="TreeGrafter"/>
</dbReference>
<dbReference type="CDD" id="cd21505">
    <property type="entry name" value="PPP2R3C"/>
    <property type="match status" value="1"/>
</dbReference>
<name>Q4T6E3_TETNG</name>
<evidence type="ECO:0000256" key="1">
    <source>
        <dbReference type="ARBA" id="ARBA00004123"/>
    </source>
</evidence>
<reference evidence="10" key="2">
    <citation type="submission" date="2004-02" db="EMBL/GenBank/DDBJ databases">
        <authorList>
            <consortium name="Genoscope"/>
            <consortium name="Whitehead Institute Centre for Genome Research"/>
        </authorList>
    </citation>
    <scope>NUCLEOTIDE SEQUENCE</scope>
</reference>
<dbReference type="GO" id="GO:0045579">
    <property type="term" value="P:positive regulation of B cell differentiation"/>
    <property type="evidence" value="ECO:0007669"/>
    <property type="project" value="TreeGrafter"/>
</dbReference>
<evidence type="ECO:0000256" key="7">
    <source>
        <dbReference type="ARBA" id="ARBA00022837"/>
    </source>
</evidence>
<protein>
    <recommendedName>
        <fullName evidence="3">Serine/threonine-protein phosphatase 2A regulatory subunit B'' subunit gamma</fullName>
    </recommendedName>
</protein>
<dbReference type="EMBL" id="CAAE01008804">
    <property type="protein sequence ID" value="CAF91539.1"/>
    <property type="molecule type" value="Genomic_DNA"/>
</dbReference>
<dbReference type="PROSITE" id="PS00018">
    <property type="entry name" value="EF_HAND_1"/>
    <property type="match status" value="1"/>
</dbReference>
<dbReference type="InterPro" id="IPR018247">
    <property type="entry name" value="EF_Hand_1_Ca_BS"/>
</dbReference>
<dbReference type="GO" id="GO:0005634">
    <property type="term" value="C:nucleus"/>
    <property type="evidence" value="ECO:0007669"/>
    <property type="project" value="UniProtKB-SubCell"/>
</dbReference>
<proteinExistence type="predicted"/>
<keyword evidence="6" id="KW-0677">Repeat</keyword>
<dbReference type="InterPro" id="IPR039865">
    <property type="entry name" value="PPP2R3C"/>
</dbReference>
<sequence>WSDVLKRRLASAKKDARSDEEIKAEETELFAKYYSEWKGGGDNHKSFNNVPRFYYKLPAEDEVLLQKLREESRAVFLQRKSRELLDNEELQSLWFLLDKHQVPPLSGEEAMISYEAYLHVREKAGPKCRKFFTARVYAKLLNNDPYGRISIMHFFNYVMRKGQDLQVVSWNFPISLPWLDVSLHVPERSLFFIPVWLHQTRIGLSLYDVAGQGYLRESDLENYILELIPTLPQLDGLEKSFYSFYVCTAVRKFFFFLDPLRTGKIKIQDILACSFLDDLLELRDEELSKESQESNWFSAPSALRVYGQYLNLDKDHNGMLSKEELSRYGTATLTSVFLDRVFQECLTYDGEMDYKTYLDFVLALENRKEPAALQYIFKLLDIEDRGHLNVFSLNYFFRAIQEQIKIHGQEPVSFQDVKDEIFDMVKPKDPYKITLQDLVNSCQGDTVTSILIDLNGFWTYENREVLVANDNDSI</sequence>
<dbReference type="OrthoDB" id="10265007at2759"/>
<organism evidence="10">
    <name type="scientific">Tetraodon nigroviridis</name>
    <name type="common">Spotted green pufferfish</name>
    <name type="synonym">Chelonodon nigroviridis</name>
    <dbReference type="NCBI Taxonomy" id="99883"/>
    <lineage>
        <taxon>Eukaryota</taxon>
        <taxon>Metazoa</taxon>
        <taxon>Chordata</taxon>
        <taxon>Craniata</taxon>
        <taxon>Vertebrata</taxon>
        <taxon>Euteleostomi</taxon>
        <taxon>Actinopterygii</taxon>
        <taxon>Neopterygii</taxon>
        <taxon>Teleostei</taxon>
        <taxon>Neoteleostei</taxon>
        <taxon>Acanthomorphata</taxon>
        <taxon>Eupercaria</taxon>
        <taxon>Tetraodontiformes</taxon>
        <taxon>Tetradontoidea</taxon>
        <taxon>Tetraodontidae</taxon>
        <taxon>Tetraodon</taxon>
    </lineage>
</organism>
<gene>
    <name evidence="10" type="ORF">GSTENG00006357001</name>
</gene>
<evidence type="ECO:0000256" key="4">
    <source>
        <dbReference type="ARBA" id="ARBA00022490"/>
    </source>
</evidence>
<dbReference type="PANTHER" id="PTHR12085">
    <property type="entry name" value="SERINE/THREONINE-PROTEIN PHOSPHATASE 2A REGULATORY SUBUNIT B'' SUBUNIT GAMMA"/>
    <property type="match status" value="1"/>
</dbReference>
<feature type="non-terminal residue" evidence="10">
    <location>
        <position position="1"/>
    </location>
</feature>
<dbReference type="GO" id="GO:0043029">
    <property type="term" value="P:T cell homeostasis"/>
    <property type="evidence" value="ECO:0007669"/>
    <property type="project" value="TreeGrafter"/>
</dbReference>
<evidence type="ECO:0000259" key="9">
    <source>
        <dbReference type="Pfam" id="PF17958"/>
    </source>
</evidence>
<dbReference type="GO" id="GO:0000226">
    <property type="term" value="P:microtubule cytoskeleton organization"/>
    <property type="evidence" value="ECO:0007669"/>
    <property type="project" value="TreeGrafter"/>
</dbReference>
<dbReference type="Gene3D" id="1.10.238.220">
    <property type="match status" value="1"/>
</dbReference>
<comment type="subcellular location">
    <subcellularLocation>
        <location evidence="2">Cytoplasm</location>
    </subcellularLocation>
    <subcellularLocation>
        <location evidence="1">Nucleus</location>
    </subcellularLocation>
</comment>
<dbReference type="GO" id="GO:0046872">
    <property type="term" value="F:metal ion binding"/>
    <property type="evidence" value="ECO:0007669"/>
    <property type="project" value="UniProtKB-KW"/>
</dbReference>
<keyword evidence="8" id="KW-0539">Nucleus</keyword>
<dbReference type="SUPFAM" id="SSF47473">
    <property type="entry name" value="EF-hand"/>
    <property type="match status" value="1"/>
</dbReference>
<dbReference type="GO" id="GO:0035303">
    <property type="term" value="P:regulation of dephosphorylation"/>
    <property type="evidence" value="ECO:0007669"/>
    <property type="project" value="InterPro"/>
</dbReference>
<dbReference type="FunFam" id="1.10.238.220:FF:000002">
    <property type="entry name" value="Serine/threonine-protein phosphatase 2A regulatory subunit B'' subunit gamma"/>
    <property type="match status" value="1"/>
</dbReference>
<evidence type="ECO:0000256" key="6">
    <source>
        <dbReference type="ARBA" id="ARBA00022737"/>
    </source>
</evidence>
<dbReference type="Pfam" id="PF17958">
    <property type="entry name" value="EF-hand_13"/>
    <property type="match status" value="1"/>
</dbReference>
<keyword evidence="4" id="KW-0963">Cytoplasm</keyword>
<keyword evidence="7" id="KW-0106">Calcium</keyword>
<keyword evidence="5" id="KW-0479">Metal-binding</keyword>
<dbReference type="GO" id="GO:0005819">
    <property type="term" value="C:spindle"/>
    <property type="evidence" value="ECO:0007669"/>
    <property type="project" value="TreeGrafter"/>
</dbReference>
<dbReference type="Gene3D" id="1.10.238.10">
    <property type="entry name" value="EF-hand"/>
    <property type="match status" value="1"/>
</dbReference>
<feature type="domain" description="PP2A regulatory subunit B'' EF-hand" evidence="9">
    <location>
        <begin position="210"/>
        <end position="285"/>
    </location>
</feature>
<dbReference type="AlphaFoldDB" id="Q4T6E3"/>
<dbReference type="InterPro" id="IPR041534">
    <property type="entry name" value="EF-hand_13"/>
</dbReference>
<accession>Q4T6E3</accession>
<evidence type="ECO:0000313" key="10">
    <source>
        <dbReference type="EMBL" id="CAF91539.1"/>
    </source>
</evidence>
<dbReference type="PANTHER" id="PTHR12085:SF3">
    <property type="entry name" value="SERINE_THREONINE-PROTEIN PHOSPHATASE 2A REGULATORY SUBUNIT B'' SUBUNIT GAMMA"/>
    <property type="match status" value="1"/>
</dbReference>
<evidence type="ECO:0000256" key="5">
    <source>
        <dbReference type="ARBA" id="ARBA00022723"/>
    </source>
</evidence>
<comment type="caution">
    <text evidence="10">The sequence shown here is derived from an EMBL/GenBank/DDBJ whole genome shotgun (WGS) entry which is preliminary data.</text>
</comment>
<dbReference type="InterPro" id="IPR011992">
    <property type="entry name" value="EF-hand-dom_pair"/>
</dbReference>
<dbReference type="FunFam" id="1.10.238.10:FF:000091">
    <property type="entry name" value="Serine/threonine-protein phosphatase 2A regulatory subunit B'' subunit gamma"/>
    <property type="match status" value="1"/>
</dbReference>
<evidence type="ECO:0000256" key="3">
    <source>
        <dbReference type="ARBA" id="ARBA00022320"/>
    </source>
</evidence>
<dbReference type="GO" id="GO:0005813">
    <property type="term" value="C:centrosome"/>
    <property type="evidence" value="ECO:0007669"/>
    <property type="project" value="TreeGrafter"/>
</dbReference>
<reference evidence="10" key="1">
    <citation type="journal article" date="2004" name="Nature">
        <title>Genome duplication in the teleost fish Tetraodon nigroviridis reveals the early vertebrate proto-karyotype.</title>
        <authorList>
            <person name="Jaillon O."/>
            <person name="Aury J.-M."/>
            <person name="Brunet F."/>
            <person name="Petit J.-L."/>
            <person name="Stange-Thomann N."/>
            <person name="Mauceli E."/>
            <person name="Bouneau L."/>
            <person name="Fischer C."/>
            <person name="Ozouf-Costaz C."/>
            <person name="Bernot A."/>
            <person name="Nicaud S."/>
            <person name="Jaffe D."/>
            <person name="Fisher S."/>
            <person name="Lutfalla G."/>
            <person name="Dossat C."/>
            <person name="Segurens B."/>
            <person name="Dasilva C."/>
            <person name="Salanoubat M."/>
            <person name="Levy M."/>
            <person name="Boudet N."/>
            <person name="Castellano S."/>
            <person name="Anthouard V."/>
            <person name="Jubin C."/>
            <person name="Castelli V."/>
            <person name="Katinka M."/>
            <person name="Vacherie B."/>
            <person name="Biemont C."/>
            <person name="Skalli Z."/>
            <person name="Cattolico L."/>
            <person name="Poulain J."/>
            <person name="De Berardinis V."/>
            <person name="Cruaud C."/>
            <person name="Duprat S."/>
            <person name="Brottier P."/>
            <person name="Coutanceau J.-P."/>
            <person name="Gouzy J."/>
            <person name="Parra G."/>
            <person name="Lardier G."/>
            <person name="Chapple C."/>
            <person name="McKernan K.J."/>
            <person name="McEwan P."/>
            <person name="Bosak S."/>
            <person name="Kellis M."/>
            <person name="Volff J.-N."/>
            <person name="Guigo R."/>
            <person name="Zody M.C."/>
            <person name="Mesirov J."/>
            <person name="Lindblad-Toh K."/>
            <person name="Birren B."/>
            <person name="Nusbaum C."/>
            <person name="Kahn D."/>
            <person name="Robinson-Rechavi M."/>
            <person name="Laudet V."/>
            <person name="Schachter V."/>
            <person name="Quetier F."/>
            <person name="Saurin W."/>
            <person name="Scarpelli C."/>
            <person name="Wincker P."/>
            <person name="Lander E.S."/>
            <person name="Weissenbach J."/>
            <person name="Roest Crollius H."/>
        </authorList>
    </citation>
    <scope>NUCLEOTIDE SEQUENCE [LARGE SCALE GENOMIC DNA]</scope>
</reference>
<feature type="non-terminal residue" evidence="10">
    <location>
        <position position="474"/>
    </location>
</feature>